<evidence type="ECO:0000259" key="1">
    <source>
        <dbReference type="Pfam" id="PF10592"/>
    </source>
</evidence>
<evidence type="ECO:0000313" key="3">
    <source>
        <dbReference type="Proteomes" id="UP001189616"/>
    </source>
</evidence>
<feature type="domain" description="Abortive phage infection protein C-terminal" evidence="1">
    <location>
        <begin position="237"/>
        <end position="510"/>
    </location>
</feature>
<protein>
    <recommendedName>
        <fullName evidence="1">Abortive phage infection protein C-terminal domain-containing protein</fullName>
    </recommendedName>
</protein>
<reference evidence="2 3" key="1">
    <citation type="submission" date="2023-07" db="EMBL/GenBank/DDBJ databases">
        <authorList>
            <person name="Peeters C."/>
        </authorList>
    </citation>
    <scope>NUCLEOTIDE SEQUENCE [LARGE SCALE GENOMIC DNA]</scope>
    <source>
        <strain evidence="2 3">LMG 7141</strain>
    </source>
</reference>
<gene>
    <name evidence="2" type="ORF">LMG7141_04103</name>
</gene>
<dbReference type="RefSeq" id="WP_238500814.1">
    <property type="nucleotide sequence ID" value="NZ_CATYWO010000012.1"/>
</dbReference>
<name>A0ABM9JT83_9RALS</name>
<dbReference type="Pfam" id="PF10592">
    <property type="entry name" value="AIPR"/>
    <property type="match status" value="1"/>
</dbReference>
<dbReference type="EMBL" id="CATYWO010000012">
    <property type="protein sequence ID" value="CAJ0802393.1"/>
    <property type="molecule type" value="Genomic_DNA"/>
</dbReference>
<dbReference type="Proteomes" id="UP001189616">
    <property type="component" value="Unassembled WGS sequence"/>
</dbReference>
<evidence type="ECO:0000313" key="2">
    <source>
        <dbReference type="EMBL" id="CAJ0802393.1"/>
    </source>
</evidence>
<sequence length="625" mass="69733">MITLNEFEGQWLEEVVAGEPSTTQLGHRFAEKILRDWHEIDSATSEIILCDGAGDGGIDAAVFVPRDPDEGIEGDTWLLVQSKYGTAFNGAGTISAEAQKVFATLEGKREKLSSLSAELVERLRTFLQNRGAQDRLEYVLATTKRLTNEELEYLNNIKTLGRAKFGECFDVDSVSIETIYNKVAEEDAFGVSTIRVNLKTVVASSGSILLVGATRLTEIFKFMQAYKAESGDLDLLYEKNVRKFLGNKRKVNRGIEQTLEAHPERFGLYNNGITIVAEAVERVGLDEVELTNPFIVNGCQTTRSIWSVLQRRLNAGGSAPTDAYRQWLERLEAAVVITKIVVVGSEGEELLTETTRYTNSQNAVGEKDFIALEKDFRAWAPAFNSKYGIFLEIQRGAWEARRAYQRQNPLALPHYEEAAYAFDLLKAYAAGWLTEPGIAYAKNPPFAPGGTLFNRITSDGQFGVDALYAAFRMQKLADGYSFGRGAKKQTRGQTRYLFIMVAVDLVRDFLLNNQLDYSHPAICVAIAKLHDADLLQHVGDAAVELIDDYLTVGNEDCLFLEPEFLKMQDLNAFLKSEKLGKGEDFCPHLRTQISMAKRLFRRNTATESIKTALQTESRQINSPAN</sequence>
<keyword evidence="3" id="KW-1185">Reference proteome</keyword>
<comment type="caution">
    <text evidence="2">The sequence shown here is derived from an EMBL/GenBank/DDBJ whole genome shotgun (WGS) entry which is preliminary data.</text>
</comment>
<dbReference type="InterPro" id="IPR018891">
    <property type="entry name" value="AIPR_C"/>
</dbReference>
<organism evidence="2 3">
    <name type="scientific">Ralstonia condita</name>
    <dbReference type="NCBI Taxonomy" id="3058600"/>
    <lineage>
        <taxon>Bacteria</taxon>
        <taxon>Pseudomonadati</taxon>
        <taxon>Pseudomonadota</taxon>
        <taxon>Betaproteobacteria</taxon>
        <taxon>Burkholderiales</taxon>
        <taxon>Burkholderiaceae</taxon>
        <taxon>Ralstonia</taxon>
    </lineage>
</organism>
<accession>A0ABM9JT83</accession>
<proteinExistence type="predicted"/>